<dbReference type="InterPro" id="IPR025498">
    <property type="entry name" value="DUF4389"/>
</dbReference>
<dbReference type="Pfam" id="PF14333">
    <property type="entry name" value="DUF4389"/>
    <property type="match status" value="2"/>
</dbReference>
<gene>
    <name evidence="3" type="ORF">FC770_11200</name>
</gene>
<reference evidence="3 4" key="1">
    <citation type="submission" date="2019-04" db="EMBL/GenBank/DDBJ databases">
        <authorList>
            <person name="Dong K."/>
        </authorList>
    </citation>
    <scope>NUCLEOTIDE SEQUENCE [LARGE SCALE GENOMIC DNA]</scope>
    <source>
        <strain evidence="4">dk3543</strain>
    </source>
</reference>
<feature type="compositionally biased region" description="Low complexity" evidence="1">
    <location>
        <begin position="248"/>
        <end position="268"/>
    </location>
</feature>
<keyword evidence="4" id="KW-1185">Reference proteome</keyword>
<feature type="region of interest" description="Disordered" evidence="1">
    <location>
        <begin position="248"/>
        <end position="278"/>
    </location>
</feature>
<name>A0A4U2YNI9_9ACTN</name>
<dbReference type="OrthoDB" id="156718at2"/>
<evidence type="ECO:0000256" key="1">
    <source>
        <dbReference type="SAM" id="MobiDB-lite"/>
    </source>
</evidence>
<evidence type="ECO:0000313" key="3">
    <source>
        <dbReference type="EMBL" id="TKI61371.1"/>
    </source>
</evidence>
<evidence type="ECO:0000313" key="4">
    <source>
        <dbReference type="Proteomes" id="UP000307808"/>
    </source>
</evidence>
<comment type="caution">
    <text evidence="3">The sequence shown here is derived from an EMBL/GenBank/DDBJ whole genome shotgun (WGS) entry which is preliminary data.</text>
</comment>
<sequence>MTTDPRTATYPLRLEGILDERTSRALWLVKWLLLIPHYVVLFFLWLTFSVFTVMAFFAILVTGRYPRALFDFNVGVLRWSWRVGFYGYSALATDRYPPFSLRDDASYPARLVLQRPEHLSRGLVLVKWWLLAIPHYLVVGLFVGVGSYSTNSDVPWTPQAGLIWLLALVAAVVLLFRRRYPPRIFDFVMGLNRWVYRLAAYVMLMTDRYPPFALDQGGAEPGPEHVADTGTAAAGTAAAGTAVAGTAAAGPEGVTGESNPQPSPSSQPVEGEHAGERTKDWTAGKVASAVIGSVAVVTSLALFLGGTALAAVDVALEDDDGFLMSDDKALTSSAAAITSENLDLGDGPESFLPETILGETKLEVRSLTGNEVFVGVGPTDAVRRYLADVPHDTFIDLHDGRPVYRHHPGTFLPAPPQSQDFWDAAVSGSGPLDLTWKPSGGDWTFVVMNADTRPAIAVDASVGAKLPILATIGASLYAAAAVCLLLGIILIAIPLVLLSRRRRT</sequence>
<dbReference type="EMBL" id="SZPY01000003">
    <property type="protein sequence ID" value="TKI61371.1"/>
    <property type="molecule type" value="Genomic_DNA"/>
</dbReference>
<accession>A0A4U2YNI9</accession>
<keyword evidence="2" id="KW-0472">Membrane</keyword>
<dbReference type="RefSeq" id="WP_137066213.1">
    <property type="nucleotide sequence ID" value="NZ_CP040748.1"/>
</dbReference>
<feature type="transmembrane region" description="Helical" evidence="2">
    <location>
        <begin position="286"/>
        <end position="312"/>
    </location>
</feature>
<feature type="transmembrane region" description="Helical" evidence="2">
    <location>
        <begin position="128"/>
        <end position="150"/>
    </location>
</feature>
<organism evidence="3 4">
    <name type="scientific">Nocardioides jishulii</name>
    <dbReference type="NCBI Taxonomy" id="2575440"/>
    <lineage>
        <taxon>Bacteria</taxon>
        <taxon>Bacillati</taxon>
        <taxon>Actinomycetota</taxon>
        <taxon>Actinomycetes</taxon>
        <taxon>Propionibacteriales</taxon>
        <taxon>Nocardioidaceae</taxon>
        <taxon>Nocardioides</taxon>
    </lineage>
</organism>
<protein>
    <submittedName>
        <fullName evidence="3">DUF4389 domain-containing protein</fullName>
    </submittedName>
</protein>
<keyword evidence="2" id="KW-0812">Transmembrane</keyword>
<feature type="transmembrane region" description="Helical" evidence="2">
    <location>
        <begin position="476"/>
        <end position="498"/>
    </location>
</feature>
<feature type="transmembrane region" description="Helical" evidence="2">
    <location>
        <begin position="156"/>
        <end position="176"/>
    </location>
</feature>
<dbReference type="Proteomes" id="UP000307808">
    <property type="component" value="Unassembled WGS sequence"/>
</dbReference>
<evidence type="ECO:0000256" key="2">
    <source>
        <dbReference type="SAM" id="Phobius"/>
    </source>
</evidence>
<proteinExistence type="predicted"/>
<dbReference type="AlphaFoldDB" id="A0A4U2YNI9"/>
<feature type="transmembrane region" description="Helical" evidence="2">
    <location>
        <begin position="38"/>
        <end position="61"/>
    </location>
</feature>
<keyword evidence="2" id="KW-1133">Transmembrane helix</keyword>